<keyword evidence="2" id="KW-0812">Transmembrane</keyword>
<dbReference type="AlphaFoldDB" id="A0A1H7KVE1"/>
<evidence type="ECO:0000313" key="4">
    <source>
        <dbReference type="Proteomes" id="UP000199120"/>
    </source>
</evidence>
<feature type="compositionally biased region" description="Basic and acidic residues" evidence="1">
    <location>
        <begin position="195"/>
        <end position="204"/>
    </location>
</feature>
<organism evidence="3 4">
    <name type="scientific">Paraburkholderia caballeronis</name>
    <dbReference type="NCBI Taxonomy" id="416943"/>
    <lineage>
        <taxon>Bacteria</taxon>
        <taxon>Pseudomonadati</taxon>
        <taxon>Pseudomonadota</taxon>
        <taxon>Betaproteobacteria</taxon>
        <taxon>Burkholderiales</taxon>
        <taxon>Burkholderiaceae</taxon>
        <taxon>Paraburkholderia</taxon>
    </lineage>
</organism>
<dbReference type="Proteomes" id="UP000199120">
    <property type="component" value="Unassembled WGS sequence"/>
</dbReference>
<evidence type="ECO:0000256" key="1">
    <source>
        <dbReference type="SAM" id="MobiDB-lite"/>
    </source>
</evidence>
<evidence type="ECO:0000256" key="2">
    <source>
        <dbReference type="SAM" id="Phobius"/>
    </source>
</evidence>
<feature type="compositionally biased region" description="Low complexity" evidence="1">
    <location>
        <begin position="101"/>
        <end position="111"/>
    </location>
</feature>
<gene>
    <name evidence="3" type="ORF">SAMN05192542_10471</name>
</gene>
<protein>
    <submittedName>
        <fullName evidence="3">Uncharacterized protein</fullName>
    </submittedName>
</protein>
<sequence length="204" mass="20919">MDYCKLRLGIIAGLMNDSGHRKGERVRRAVRAAVAAVGMVAAIGGTTAALAGGYREEWNPPEPAQRVVAKRASVAGNGAPVRAAGSRGKGNAAPAKTRAGRIAPRSAAAHVARARKAPARPASLAAHGRHAPRLAAAGSSKATRRTAPGVARADAGASRPAGVARRIPPAMQPASRRKLVVETRPATPKNPPSLPRRELPPILG</sequence>
<keyword evidence="2" id="KW-1133">Transmembrane helix</keyword>
<feature type="region of interest" description="Disordered" evidence="1">
    <location>
        <begin position="78"/>
        <end position="204"/>
    </location>
</feature>
<name>A0A1H7KVE1_9BURK</name>
<keyword evidence="2" id="KW-0472">Membrane</keyword>
<keyword evidence="4" id="KW-1185">Reference proteome</keyword>
<reference evidence="4" key="1">
    <citation type="submission" date="2016-10" db="EMBL/GenBank/DDBJ databases">
        <authorList>
            <person name="Varghese N."/>
            <person name="Submissions S."/>
        </authorList>
    </citation>
    <scope>NUCLEOTIDE SEQUENCE [LARGE SCALE GENOMIC DNA]</scope>
    <source>
        <strain evidence="4">LMG 26416</strain>
    </source>
</reference>
<accession>A0A1H7KVE1</accession>
<evidence type="ECO:0000313" key="3">
    <source>
        <dbReference type="EMBL" id="SEK90728.1"/>
    </source>
</evidence>
<feature type="transmembrane region" description="Helical" evidence="2">
    <location>
        <begin position="29"/>
        <end position="54"/>
    </location>
</feature>
<dbReference type="STRING" id="416943.SAMN05445871_4108"/>
<proteinExistence type="predicted"/>
<dbReference type="EMBL" id="FOAJ01000004">
    <property type="protein sequence ID" value="SEK90728.1"/>
    <property type="molecule type" value="Genomic_DNA"/>
</dbReference>